<evidence type="ECO:0000313" key="1">
    <source>
        <dbReference type="EMBL" id="KAF2798301.1"/>
    </source>
</evidence>
<proteinExistence type="predicted"/>
<dbReference type="AlphaFoldDB" id="A0A6A6XP45"/>
<evidence type="ECO:0000313" key="2">
    <source>
        <dbReference type="Proteomes" id="UP000799757"/>
    </source>
</evidence>
<dbReference type="Proteomes" id="UP000799757">
    <property type="component" value="Unassembled WGS sequence"/>
</dbReference>
<gene>
    <name evidence="1" type="ORF">K505DRAFT_357664</name>
</gene>
<protein>
    <submittedName>
        <fullName evidence="1">Uncharacterized protein</fullName>
    </submittedName>
</protein>
<dbReference type="EMBL" id="MU001787">
    <property type="protein sequence ID" value="KAF2798301.1"/>
    <property type="molecule type" value="Genomic_DNA"/>
</dbReference>
<sequence>MQDSGLPLPRVTREPSLREDIATARARALLYNLKKFTEPVNPHHDIDATCDFGGRVEPAPISDHGKANLLIDYENISQTQDDSRLTENQEHET</sequence>
<reference evidence="1" key="1">
    <citation type="journal article" date="2020" name="Stud. Mycol.">
        <title>101 Dothideomycetes genomes: a test case for predicting lifestyles and emergence of pathogens.</title>
        <authorList>
            <person name="Haridas S."/>
            <person name="Albert R."/>
            <person name="Binder M."/>
            <person name="Bloem J."/>
            <person name="Labutti K."/>
            <person name="Salamov A."/>
            <person name="Andreopoulos B."/>
            <person name="Baker S."/>
            <person name="Barry K."/>
            <person name="Bills G."/>
            <person name="Bluhm B."/>
            <person name="Cannon C."/>
            <person name="Castanera R."/>
            <person name="Culley D."/>
            <person name="Daum C."/>
            <person name="Ezra D."/>
            <person name="Gonzalez J."/>
            <person name="Henrissat B."/>
            <person name="Kuo A."/>
            <person name="Liang C."/>
            <person name="Lipzen A."/>
            <person name="Lutzoni F."/>
            <person name="Magnuson J."/>
            <person name="Mondo S."/>
            <person name="Nolan M."/>
            <person name="Ohm R."/>
            <person name="Pangilinan J."/>
            <person name="Park H.-J."/>
            <person name="Ramirez L."/>
            <person name="Alfaro M."/>
            <person name="Sun H."/>
            <person name="Tritt A."/>
            <person name="Yoshinaga Y."/>
            <person name="Zwiers L.-H."/>
            <person name="Turgeon B."/>
            <person name="Goodwin S."/>
            <person name="Spatafora J."/>
            <person name="Crous P."/>
            <person name="Grigoriev I."/>
        </authorList>
    </citation>
    <scope>NUCLEOTIDE SEQUENCE</scope>
    <source>
        <strain evidence="1">CBS 109.77</strain>
    </source>
</reference>
<accession>A0A6A6XP45</accession>
<keyword evidence="2" id="KW-1185">Reference proteome</keyword>
<name>A0A6A6XP45_9PLEO</name>
<organism evidence="1 2">
    <name type="scientific">Melanomma pulvis-pyrius CBS 109.77</name>
    <dbReference type="NCBI Taxonomy" id="1314802"/>
    <lineage>
        <taxon>Eukaryota</taxon>
        <taxon>Fungi</taxon>
        <taxon>Dikarya</taxon>
        <taxon>Ascomycota</taxon>
        <taxon>Pezizomycotina</taxon>
        <taxon>Dothideomycetes</taxon>
        <taxon>Pleosporomycetidae</taxon>
        <taxon>Pleosporales</taxon>
        <taxon>Melanommataceae</taxon>
        <taxon>Melanomma</taxon>
    </lineage>
</organism>